<keyword evidence="2" id="KW-1185">Reference proteome</keyword>
<sequence>MRSARKYALDDGNDHDVDDLEAEFEEVREKADDEELKKKTLMVILPKSEHISKGLDEDLFFIISFIVSKVNFF</sequence>
<organism evidence="1 2">
    <name type="scientific">Stephania yunnanensis</name>
    <dbReference type="NCBI Taxonomy" id="152371"/>
    <lineage>
        <taxon>Eukaryota</taxon>
        <taxon>Viridiplantae</taxon>
        <taxon>Streptophyta</taxon>
        <taxon>Embryophyta</taxon>
        <taxon>Tracheophyta</taxon>
        <taxon>Spermatophyta</taxon>
        <taxon>Magnoliopsida</taxon>
        <taxon>Ranunculales</taxon>
        <taxon>Menispermaceae</taxon>
        <taxon>Menispermoideae</taxon>
        <taxon>Cissampelideae</taxon>
        <taxon>Stephania</taxon>
    </lineage>
</organism>
<evidence type="ECO:0000313" key="2">
    <source>
        <dbReference type="Proteomes" id="UP001420932"/>
    </source>
</evidence>
<proteinExistence type="predicted"/>
<dbReference type="AlphaFoldDB" id="A0AAP0Q6W3"/>
<evidence type="ECO:0000313" key="1">
    <source>
        <dbReference type="EMBL" id="KAK9169073.1"/>
    </source>
</evidence>
<reference evidence="1 2" key="1">
    <citation type="submission" date="2024-01" db="EMBL/GenBank/DDBJ databases">
        <title>Genome assemblies of Stephania.</title>
        <authorList>
            <person name="Yang L."/>
        </authorList>
    </citation>
    <scope>NUCLEOTIDE SEQUENCE [LARGE SCALE GENOMIC DNA]</scope>
    <source>
        <strain evidence="1">YNDBR</strain>
        <tissue evidence="1">Leaf</tissue>
    </source>
</reference>
<protein>
    <submittedName>
        <fullName evidence="1">Uncharacterized protein</fullName>
    </submittedName>
</protein>
<dbReference type="Proteomes" id="UP001420932">
    <property type="component" value="Unassembled WGS sequence"/>
</dbReference>
<comment type="caution">
    <text evidence="1">The sequence shown here is derived from an EMBL/GenBank/DDBJ whole genome shotgun (WGS) entry which is preliminary data.</text>
</comment>
<gene>
    <name evidence="1" type="ORF">Syun_001213</name>
</gene>
<dbReference type="EMBL" id="JBBNAF010000001">
    <property type="protein sequence ID" value="KAK9169073.1"/>
    <property type="molecule type" value="Genomic_DNA"/>
</dbReference>
<accession>A0AAP0Q6W3</accession>
<name>A0AAP0Q6W3_9MAGN</name>